<dbReference type="EMBL" id="KP211911">
    <property type="protein sequence ID" value="ANV80873.1"/>
    <property type="molecule type" value="Genomic_DNA"/>
</dbReference>
<dbReference type="AlphaFoldDB" id="A0A1B1TF21"/>
<protein>
    <submittedName>
        <fullName evidence="3">Glycosyltransferase, family 2</fullName>
    </submittedName>
</protein>
<dbReference type="InterPro" id="IPR001173">
    <property type="entry name" value="Glyco_trans_2-like"/>
</dbReference>
<reference evidence="3" key="2">
    <citation type="journal article" date="2015" name="ISME J.">
        <title>A new class of marine Euryarchaeota group II from the Mediterranean deep chlorophyll maximum.</title>
        <authorList>
            <person name="Martin-Cuadrado A.B."/>
            <person name="Garcia-Heredia I."/>
            <person name="Molto A.G."/>
            <person name="Lopez-Ubeda R."/>
            <person name="Kimes N."/>
            <person name="Lopez-Garcia P."/>
            <person name="Moreira D."/>
            <person name="Rodriguez-Valera F."/>
        </authorList>
    </citation>
    <scope>NUCLEOTIDE SEQUENCE</scope>
</reference>
<feature type="domain" description="Glycosyltransferase 2-like" evidence="2">
    <location>
        <begin position="9"/>
        <end position="174"/>
    </location>
</feature>
<dbReference type="PANTHER" id="PTHR43685:SF2">
    <property type="entry name" value="GLYCOSYLTRANSFERASE 2-LIKE DOMAIN-CONTAINING PROTEIN"/>
    <property type="match status" value="1"/>
</dbReference>
<feature type="transmembrane region" description="Helical" evidence="1">
    <location>
        <begin position="294"/>
        <end position="312"/>
    </location>
</feature>
<dbReference type="SUPFAM" id="SSF53448">
    <property type="entry name" value="Nucleotide-diphospho-sugar transferases"/>
    <property type="match status" value="1"/>
</dbReference>
<name>A0A1B1TF21_9ARCH</name>
<feature type="transmembrane region" description="Helical" evidence="1">
    <location>
        <begin position="249"/>
        <end position="274"/>
    </location>
</feature>
<evidence type="ECO:0000313" key="3">
    <source>
        <dbReference type="EMBL" id="ANV80873.1"/>
    </source>
</evidence>
<reference evidence="3" key="1">
    <citation type="submission" date="2014-11" db="EMBL/GenBank/DDBJ databases">
        <authorList>
            <person name="Zhu J."/>
            <person name="Qi W."/>
            <person name="Song R."/>
        </authorList>
    </citation>
    <scope>NUCLEOTIDE SEQUENCE</scope>
</reference>
<dbReference type="Gene3D" id="3.90.550.10">
    <property type="entry name" value="Spore Coat Polysaccharide Biosynthesis Protein SpsA, Chain A"/>
    <property type="match status" value="1"/>
</dbReference>
<proteinExistence type="predicted"/>
<evidence type="ECO:0000256" key="1">
    <source>
        <dbReference type="SAM" id="Phobius"/>
    </source>
</evidence>
<keyword evidence="1" id="KW-1133">Transmembrane helix</keyword>
<dbReference type="InterPro" id="IPR029044">
    <property type="entry name" value="Nucleotide-diphossugar_trans"/>
</dbReference>
<dbReference type="InterPro" id="IPR050834">
    <property type="entry name" value="Glycosyltransf_2"/>
</dbReference>
<dbReference type="CDD" id="cd00761">
    <property type="entry name" value="Glyco_tranf_GTA_type"/>
    <property type="match status" value="1"/>
</dbReference>
<keyword evidence="3" id="KW-0808">Transferase</keyword>
<dbReference type="Pfam" id="PF00535">
    <property type="entry name" value="Glycos_transf_2"/>
    <property type="match status" value="1"/>
</dbReference>
<keyword evidence="1" id="KW-0472">Membrane</keyword>
<accession>A0A1B1TF21</accession>
<dbReference type="PANTHER" id="PTHR43685">
    <property type="entry name" value="GLYCOSYLTRANSFERASE"/>
    <property type="match status" value="1"/>
</dbReference>
<organism evidence="3">
    <name type="scientific">uncultured Poseidoniia archaeon</name>
    <dbReference type="NCBI Taxonomy" id="1697135"/>
    <lineage>
        <taxon>Archaea</taxon>
        <taxon>Methanobacteriati</taxon>
        <taxon>Thermoplasmatota</taxon>
        <taxon>Candidatus Poseidoniia</taxon>
        <taxon>environmental samples</taxon>
    </lineage>
</organism>
<dbReference type="GO" id="GO:0016740">
    <property type="term" value="F:transferase activity"/>
    <property type="evidence" value="ECO:0007669"/>
    <property type="project" value="UniProtKB-KW"/>
</dbReference>
<sequence length="373" mass="41852">MVSQNPLISITVCVRDGVDWVDGCLEALKNQTYRPLEIIAIDDGSTDGSTQCLQKWHDEDSEIPVSVLTQPPTGLSSGRQLALEHAKGEWVAITDIDVRPEQTWIANLFSESNPVSSEEKVVAVTGRTIFERASDLISKVRSVEIASKYRSRPRSTSLANGPCSMFHRESLIEIGGFNPEWYHAEDMEVSLRLIENGGTIVYAPDALVSHVPESGRKRFLAKRSRDARAHVRIIRNFPRRRRKGPDLDFIGSSTIVLMVAPLWISALVSGLPFIYSLLTSDSLDWDTVKQWWEFKMLILTISLLILHQFILLRGPLGVVIRGSIRESNQPMIIALFSLRTLTLQWSLALWKGLLLGVIDSITGKNGHRRLFSK</sequence>
<evidence type="ECO:0000259" key="2">
    <source>
        <dbReference type="Pfam" id="PF00535"/>
    </source>
</evidence>
<keyword evidence="1" id="KW-0812">Transmembrane</keyword>